<gene>
    <name evidence="1" type="ORF">PDIGIT_LOCUS15110</name>
</gene>
<organism evidence="1 2">
    <name type="scientific">Periconia digitata</name>
    <dbReference type="NCBI Taxonomy" id="1303443"/>
    <lineage>
        <taxon>Eukaryota</taxon>
        <taxon>Fungi</taxon>
        <taxon>Dikarya</taxon>
        <taxon>Ascomycota</taxon>
        <taxon>Pezizomycotina</taxon>
        <taxon>Dothideomycetes</taxon>
        <taxon>Pleosporomycetidae</taxon>
        <taxon>Pleosporales</taxon>
        <taxon>Massarineae</taxon>
        <taxon>Periconiaceae</taxon>
        <taxon>Periconia</taxon>
    </lineage>
</organism>
<accession>A0A9W4UTH3</accession>
<sequence>MRIIIKDILDQAFRVIGLPFSSDLYRVQTMETIRLYNQAQTFDPLNDGMSPSITSIKDLCDRGNHSRLI</sequence>
<evidence type="ECO:0000313" key="1">
    <source>
        <dbReference type="EMBL" id="CAI6341910.1"/>
    </source>
</evidence>
<dbReference type="EMBL" id="CAOQHR010000012">
    <property type="protein sequence ID" value="CAI6341910.1"/>
    <property type="molecule type" value="Genomic_DNA"/>
</dbReference>
<reference evidence="1" key="1">
    <citation type="submission" date="2023-01" db="EMBL/GenBank/DDBJ databases">
        <authorList>
            <person name="Van Ghelder C."/>
            <person name="Rancurel C."/>
        </authorList>
    </citation>
    <scope>NUCLEOTIDE SEQUENCE</scope>
    <source>
        <strain evidence="1">CNCM I-4278</strain>
    </source>
</reference>
<protein>
    <submittedName>
        <fullName evidence="1">Uncharacterized protein</fullName>
    </submittedName>
</protein>
<dbReference type="AlphaFoldDB" id="A0A9W4UTH3"/>
<keyword evidence="2" id="KW-1185">Reference proteome</keyword>
<proteinExistence type="predicted"/>
<name>A0A9W4UTH3_9PLEO</name>
<comment type="caution">
    <text evidence="1">The sequence shown here is derived from an EMBL/GenBank/DDBJ whole genome shotgun (WGS) entry which is preliminary data.</text>
</comment>
<evidence type="ECO:0000313" key="2">
    <source>
        <dbReference type="Proteomes" id="UP001152607"/>
    </source>
</evidence>
<dbReference type="Proteomes" id="UP001152607">
    <property type="component" value="Unassembled WGS sequence"/>
</dbReference>